<dbReference type="GO" id="GO:0003677">
    <property type="term" value="F:DNA binding"/>
    <property type="evidence" value="ECO:0007669"/>
    <property type="project" value="UniProtKB-KW"/>
</dbReference>
<dbReference type="InterPro" id="IPR036390">
    <property type="entry name" value="WH_DNA-bd_sf"/>
</dbReference>
<dbReference type="SUPFAM" id="SSF46785">
    <property type="entry name" value="Winged helix' DNA-binding domain"/>
    <property type="match status" value="1"/>
</dbReference>
<evidence type="ECO:0000256" key="3">
    <source>
        <dbReference type="ARBA" id="ARBA00023163"/>
    </source>
</evidence>
<dbReference type="SUPFAM" id="SSF55781">
    <property type="entry name" value="GAF domain-like"/>
    <property type="match status" value="1"/>
</dbReference>
<feature type="domain" description="IclR-ED" evidence="5">
    <location>
        <begin position="72"/>
        <end position="257"/>
    </location>
</feature>
<dbReference type="InterPro" id="IPR014757">
    <property type="entry name" value="Tscrpt_reg_IclR_C"/>
</dbReference>
<evidence type="ECO:0000313" key="7">
    <source>
        <dbReference type="Proteomes" id="UP001501729"/>
    </source>
</evidence>
<dbReference type="Gene3D" id="1.10.10.10">
    <property type="entry name" value="Winged helix-like DNA-binding domain superfamily/Winged helix DNA-binding domain"/>
    <property type="match status" value="1"/>
</dbReference>
<dbReference type="EMBL" id="BAABKX010000013">
    <property type="protein sequence ID" value="GAA5052710.1"/>
    <property type="molecule type" value="Genomic_DNA"/>
</dbReference>
<dbReference type="Pfam" id="PF01614">
    <property type="entry name" value="IclR_C"/>
    <property type="match status" value="1"/>
</dbReference>
<dbReference type="Pfam" id="PF09339">
    <property type="entry name" value="HTH_IclR"/>
    <property type="match status" value="1"/>
</dbReference>
<evidence type="ECO:0000256" key="2">
    <source>
        <dbReference type="ARBA" id="ARBA00023125"/>
    </source>
</evidence>
<dbReference type="GO" id="GO:0003700">
    <property type="term" value="F:DNA-binding transcription factor activity"/>
    <property type="evidence" value="ECO:0007669"/>
    <property type="project" value="TreeGrafter"/>
</dbReference>
<dbReference type="PANTHER" id="PTHR30136:SF35">
    <property type="entry name" value="HTH-TYPE TRANSCRIPTIONAL REGULATOR RV1719"/>
    <property type="match status" value="1"/>
</dbReference>
<dbReference type="AlphaFoldDB" id="A0AAV3UIX1"/>
<dbReference type="InterPro" id="IPR029016">
    <property type="entry name" value="GAF-like_dom_sf"/>
</dbReference>
<proteinExistence type="predicted"/>
<dbReference type="InterPro" id="IPR036388">
    <property type="entry name" value="WH-like_DNA-bd_sf"/>
</dbReference>
<reference evidence="6 7" key="1">
    <citation type="journal article" date="2019" name="Int. J. Syst. Evol. Microbiol.">
        <title>The Global Catalogue of Microorganisms (GCM) 10K type strain sequencing project: providing services to taxonomists for standard genome sequencing and annotation.</title>
        <authorList>
            <consortium name="The Broad Institute Genomics Platform"/>
            <consortium name="The Broad Institute Genome Sequencing Center for Infectious Disease"/>
            <person name="Wu L."/>
            <person name="Ma J."/>
        </authorList>
    </citation>
    <scope>NUCLEOTIDE SEQUENCE [LARGE SCALE GENOMIC DNA]</scope>
    <source>
        <strain evidence="6 7">JCM 17504</strain>
    </source>
</reference>
<organism evidence="6 7">
    <name type="scientific">Haladaptatus pallidirubidus</name>
    <dbReference type="NCBI Taxonomy" id="1008152"/>
    <lineage>
        <taxon>Archaea</taxon>
        <taxon>Methanobacteriati</taxon>
        <taxon>Methanobacteriota</taxon>
        <taxon>Stenosarchaea group</taxon>
        <taxon>Halobacteria</taxon>
        <taxon>Halobacteriales</taxon>
        <taxon>Haladaptataceae</taxon>
        <taxon>Haladaptatus</taxon>
    </lineage>
</organism>
<dbReference type="PROSITE" id="PS51078">
    <property type="entry name" value="ICLR_ED"/>
    <property type="match status" value="1"/>
</dbReference>
<dbReference type="PANTHER" id="PTHR30136">
    <property type="entry name" value="HELIX-TURN-HELIX TRANSCRIPTIONAL REGULATOR, ICLR FAMILY"/>
    <property type="match status" value="1"/>
</dbReference>
<dbReference type="Proteomes" id="UP001501729">
    <property type="component" value="Unassembled WGS sequence"/>
</dbReference>
<dbReference type="InterPro" id="IPR005471">
    <property type="entry name" value="Tscrpt_reg_IclR_N"/>
</dbReference>
<dbReference type="PROSITE" id="PS51077">
    <property type="entry name" value="HTH_ICLR"/>
    <property type="match status" value="1"/>
</dbReference>
<dbReference type="GO" id="GO:0045892">
    <property type="term" value="P:negative regulation of DNA-templated transcription"/>
    <property type="evidence" value="ECO:0007669"/>
    <property type="project" value="TreeGrafter"/>
</dbReference>
<name>A0AAV3UIX1_9EURY</name>
<gene>
    <name evidence="6" type="ORF">GCM10025751_29130</name>
</gene>
<dbReference type="InterPro" id="IPR050707">
    <property type="entry name" value="HTH_MetabolicPath_Reg"/>
</dbReference>
<accession>A0AAV3UIX1</accession>
<evidence type="ECO:0000256" key="1">
    <source>
        <dbReference type="ARBA" id="ARBA00023015"/>
    </source>
</evidence>
<sequence length="262" mass="30059">MYTSMTGNPNRVTTTERSLEIVEVIQEARGATLSQITDRTDFAKSTIHKHLRTLAQYGYLEKKGERYDLGLKFYNKGNYIADTRSYFEIAKRVVEELSEELEEDIEFVVENDGKGIVVAAAYHKRSKYSADQHLGTYYPLHATAAGKMILAGFSTEQIKQIISKWRMDKHTDNTITSETKLLDEIEEIRERGYARSDEEFAEGLRAVAKRVDAPDGSILGAISVLAPIYRMPEEDFKQYIPQMIAKKAVEFENELDERTFYR</sequence>
<keyword evidence="3" id="KW-0804">Transcription</keyword>
<evidence type="ECO:0000259" key="4">
    <source>
        <dbReference type="PROSITE" id="PS51077"/>
    </source>
</evidence>
<keyword evidence="2" id="KW-0238">DNA-binding</keyword>
<evidence type="ECO:0000259" key="5">
    <source>
        <dbReference type="PROSITE" id="PS51078"/>
    </source>
</evidence>
<feature type="domain" description="HTH iclR-type" evidence="4">
    <location>
        <begin position="12"/>
        <end position="71"/>
    </location>
</feature>
<keyword evidence="1" id="KW-0805">Transcription regulation</keyword>
<protein>
    <submittedName>
        <fullName evidence="6">IclR family transcriptional regulator</fullName>
    </submittedName>
</protein>
<evidence type="ECO:0000313" key="6">
    <source>
        <dbReference type="EMBL" id="GAA5052710.1"/>
    </source>
</evidence>
<comment type="caution">
    <text evidence="6">The sequence shown here is derived from an EMBL/GenBank/DDBJ whole genome shotgun (WGS) entry which is preliminary data.</text>
</comment>
<keyword evidence="7" id="KW-1185">Reference proteome</keyword>
<dbReference type="SMART" id="SM00346">
    <property type="entry name" value="HTH_ICLR"/>
    <property type="match status" value="1"/>
</dbReference>
<dbReference type="Gene3D" id="3.30.450.40">
    <property type="match status" value="1"/>
</dbReference>